<sequence>MTNSILIVEDSLSLRSSYETFFKRAGFQVYTAENGMQGLASMRENQPQIVLLDLMMPDVHGLTVLKQAKAEPLLAGIPIVILTALVADLERDECLRAGAVSYIEKDSLDLAQLLTEVQRIIQASATSAAPVIPATN</sequence>
<proteinExistence type="predicted"/>
<protein>
    <submittedName>
        <fullName evidence="4">CyaC</fullName>
    </submittedName>
</protein>
<keyword evidence="1 2" id="KW-0597">Phosphoprotein</keyword>
<dbReference type="SUPFAM" id="SSF52172">
    <property type="entry name" value="CheY-like"/>
    <property type="match status" value="1"/>
</dbReference>
<dbReference type="Gene3D" id="3.40.50.2300">
    <property type="match status" value="1"/>
</dbReference>
<comment type="caution">
    <text evidence="4">The sequence shown here is derived from an EMBL/GenBank/DDBJ whole genome shotgun (WGS) entry which is preliminary data.</text>
</comment>
<dbReference type="Pfam" id="PF00072">
    <property type="entry name" value="Response_reg"/>
    <property type="match status" value="1"/>
</dbReference>
<feature type="modified residue" description="4-aspartylphosphate" evidence="2">
    <location>
        <position position="53"/>
    </location>
</feature>
<dbReference type="PANTHER" id="PTHR44591">
    <property type="entry name" value="STRESS RESPONSE REGULATOR PROTEIN 1"/>
    <property type="match status" value="1"/>
</dbReference>
<dbReference type="AlphaFoldDB" id="A0A554JB46"/>
<dbReference type="CDD" id="cd00156">
    <property type="entry name" value="REC"/>
    <property type="match status" value="1"/>
</dbReference>
<dbReference type="GO" id="GO:0000160">
    <property type="term" value="P:phosphorelay signal transduction system"/>
    <property type="evidence" value="ECO:0007669"/>
    <property type="project" value="InterPro"/>
</dbReference>
<accession>A0A554JB46</accession>
<dbReference type="InterPro" id="IPR011006">
    <property type="entry name" value="CheY-like_superfamily"/>
</dbReference>
<dbReference type="SMART" id="SM00448">
    <property type="entry name" value="REC"/>
    <property type="match status" value="1"/>
</dbReference>
<gene>
    <name evidence="4" type="ORF">CEO22_441</name>
</gene>
<evidence type="ECO:0000256" key="1">
    <source>
        <dbReference type="ARBA" id="ARBA00022553"/>
    </source>
</evidence>
<dbReference type="PANTHER" id="PTHR44591:SF3">
    <property type="entry name" value="RESPONSE REGULATORY DOMAIN-CONTAINING PROTEIN"/>
    <property type="match status" value="1"/>
</dbReference>
<evidence type="ECO:0000259" key="3">
    <source>
        <dbReference type="PROSITE" id="PS50110"/>
    </source>
</evidence>
<dbReference type="InterPro" id="IPR050595">
    <property type="entry name" value="Bact_response_regulator"/>
</dbReference>
<dbReference type="EMBL" id="VMFD01000038">
    <property type="protein sequence ID" value="TSC65554.1"/>
    <property type="molecule type" value="Genomic_DNA"/>
</dbReference>
<evidence type="ECO:0000256" key="2">
    <source>
        <dbReference type="PROSITE-ProRule" id="PRU00169"/>
    </source>
</evidence>
<dbReference type="PROSITE" id="PS50110">
    <property type="entry name" value="RESPONSE_REGULATORY"/>
    <property type="match status" value="1"/>
</dbReference>
<dbReference type="InterPro" id="IPR001789">
    <property type="entry name" value="Sig_transdc_resp-reg_receiver"/>
</dbReference>
<dbReference type="Proteomes" id="UP000316253">
    <property type="component" value="Unassembled WGS sequence"/>
</dbReference>
<name>A0A554JB46_9BACT</name>
<evidence type="ECO:0000313" key="5">
    <source>
        <dbReference type="Proteomes" id="UP000316253"/>
    </source>
</evidence>
<organism evidence="4 5">
    <name type="scientific">Candidatus Berkelbacteria bacterium Gr01-1014_85</name>
    <dbReference type="NCBI Taxonomy" id="2017150"/>
    <lineage>
        <taxon>Bacteria</taxon>
        <taxon>Candidatus Berkelbacteria</taxon>
    </lineage>
</organism>
<reference evidence="4 5" key="1">
    <citation type="submission" date="2017-08" db="EMBL/GenBank/DDBJ databases">
        <title>Mechanisms for carbon and nitrogen cycling indicate functional differentiation within the Candidate Phyla Radiation.</title>
        <authorList>
            <person name="Danczak R.E."/>
            <person name="Johnston M.D."/>
            <person name="Kenah C."/>
            <person name="Slattery M."/>
            <person name="Wrighton K.C."/>
            <person name="Wilkins M.J."/>
        </authorList>
    </citation>
    <scope>NUCLEOTIDE SEQUENCE [LARGE SCALE GENOMIC DNA]</scope>
    <source>
        <strain evidence="4">Gr01-1014_85</strain>
    </source>
</reference>
<evidence type="ECO:0000313" key="4">
    <source>
        <dbReference type="EMBL" id="TSC65554.1"/>
    </source>
</evidence>
<feature type="domain" description="Response regulatory" evidence="3">
    <location>
        <begin position="4"/>
        <end position="120"/>
    </location>
</feature>